<evidence type="ECO:0000313" key="4">
    <source>
        <dbReference type="EMBL" id="MCS5709643.1"/>
    </source>
</evidence>
<reference evidence="3" key="1">
    <citation type="submission" date="2015-09" db="EMBL/GenBank/DDBJ databases">
        <title>Draft Genome Sequences of Two Novel Amoeba-resistant Intranuclear Bacteria, Candidatus Berkiella cookevillensis and Candidatus Berkiella aquae.</title>
        <authorList>
            <person name="Mehari Y.T."/>
            <person name="Arivett B.A."/>
            <person name="Farone A.L."/>
            <person name="Gunderson J.H."/>
            <person name="Farone M.B."/>
        </authorList>
    </citation>
    <scope>NUCLEOTIDE SEQUENCE [LARGE SCALE GENOMIC DNA]</scope>
    <source>
        <strain evidence="3">CC99</strain>
    </source>
</reference>
<dbReference type="EMBL" id="LKHV01000005">
    <property type="protein sequence ID" value="KRG18727.1"/>
    <property type="molecule type" value="Genomic_DNA"/>
</dbReference>
<dbReference type="RefSeq" id="WP_057624318.1">
    <property type="nucleotide sequence ID" value="NZ_LKHV02000001.1"/>
</dbReference>
<accession>A0A0Q9YQE2</accession>
<dbReference type="Proteomes" id="UP000051494">
    <property type="component" value="Unassembled WGS sequence"/>
</dbReference>
<dbReference type="AlphaFoldDB" id="A0A0Q9YQE2"/>
<dbReference type="EMBL" id="LKHV02000001">
    <property type="protein sequence ID" value="MCS5709643.1"/>
    <property type="molecule type" value="Genomic_DNA"/>
</dbReference>
<evidence type="ECO:0000256" key="2">
    <source>
        <dbReference type="SAM" id="MobiDB-lite"/>
    </source>
</evidence>
<keyword evidence="1" id="KW-0175">Coiled coil</keyword>
<feature type="coiled-coil region" evidence="1">
    <location>
        <begin position="434"/>
        <end position="464"/>
    </location>
</feature>
<organism evidence="3">
    <name type="scientific">Candidatus Berkiella cookevillensis</name>
    <dbReference type="NCBI Taxonomy" id="437022"/>
    <lineage>
        <taxon>Bacteria</taxon>
        <taxon>Pseudomonadati</taxon>
        <taxon>Pseudomonadota</taxon>
        <taxon>Gammaproteobacteria</taxon>
        <taxon>Candidatus Berkiellales</taxon>
        <taxon>Candidatus Berkiellaceae</taxon>
        <taxon>Candidatus Berkiella</taxon>
    </lineage>
</organism>
<dbReference type="STRING" id="437022.CC99x_01208"/>
<evidence type="ECO:0000256" key="1">
    <source>
        <dbReference type="SAM" id="Coils"/>
    </source>
</evidence>
<evidence type="ECO:0000313" key="5">
    <source>
        <dbReference type="Proteomes" id="UP000051494"/>
    </source>
</evidence>
<evidence type="ECO:0000313" key="3">
    <source>
        <dbReference type="EMBL" id="KRG18727.1"/>
    </source>
</evidence>
<dbReference type="OrthoDB" id="196624at2"/>
<keyword evidence="5" id="KW-1185">Reference proteome</keyword>
<feature type="compositionally biased region" description="Basic and acidic residues" evidence="2">
    <location>
        <begin position="977"/>
        <end position="987"/>
    </location>
</feature>
<gene>
    <name evidence="3" type="ORF">CC99x_01208</name>
    <name evidence="4" type="ORF">CC99x_012125</name>
</gene>
<feature type="region of interest" description="Disordered" evidence="2">
    <location>
        <begin position="953"/>
        <end position="987"/>
    </location>
</feature>
<proteinExistence type="predicted"/>
<reference evidence="4" key="2">
    <citation type="journal article" date="2016" name="Genome Announc.">
        <title>Draft Genome Sequences of Two Novel Amoeba-Resistant Intranuclear Bacteria, 'Candidatus Berkiella cookevillensis' and 'Candidatus Berkiella aquae'.</title>
        <authorList>
            <person name="Mehari Y.T."/>
            <person name="Arivett B.A."/>
            <person name="Farone A.L."/>
            <person name="Gunderson J.H."/>
            <person name="Farone M.B."/>
        </authorList>
    </citation>
    <scope>NUCLEOTIDE SEQUENCE</scope>
    <source>
        <strain evidence="4">CC99</strain>
    </source>
</reference>
<feature type="region of interest" description="Disordered" evidence="2">
    <location>
        <begin position="874"/>
        <end position="908"/>
    </location>
</feature>
<comment type="caution">
    <text evidence="3">The sequence shown here is derived from an EMBL/GenBank/DDBJ whole genome shotgun (WGS) entry which is preliminary data.</text>
</comment>
<sequence length="987" mass="109692">MLGPKQEETLSQESRPEEIKIHLGFMPEEVASVLKPIINTRMGTDAAVSTMDTGESILIISRGKITDELFEQFVSNFGIEQYSENASTLTANPGAEGICERIAHSLASYIQGADITATEIVGAKYKMRDFMHDGKPELSVARIGTGPITQICLQLPEMGLQGDLAAVYTMGMMDAIGKHALDPTTPVTVSSYGGGGSASEQLTPGQLNNCNAVLSLRTHIDLLPQVKNLITALNARSDIDTTDEMAQLQRIQTEIETQSTSYNHNHTQNNLIKIRNQLIAKGLTEQEIKNTEEKDKRYYTEISLTDPQGGKRTFLRTASYDAREKAEEVAHLVLLDFANTKDPLLTSSYVTYLKKTNPEYAELQKNLDPNNIIEKTLAQIESIAHQQDSLSEAINEKKRAHTSFVRAKLKASLYENNQLSLTASGNLPSSTQSTDDLSRKIAKLDQEIATLKAEEEALDRTATELSVTLETSLENEAIRKKIQAIHEEEIAKLKQQAHECYWDIGGAHVMNMQKYDAFRDGTNPGFDRTKDYLIQAMHRTHDNSEIPSINFAAGMFIGAQTKEAVSRIAGSDTSIVADVNMEDDVIAEIIHMTVTGDIGKRDGQAIALNQFAMARVHCDPFSITHQVEDEFKAWCKQKTADKDYYTSAILWGLSGFDPNNLSDDAKWTFVDHLKAIDDSPENAALFYQYEGIVVDPFWREIGTDFLASIMNKSAFAIDTRDTRNAETIAGLAKEAATIKQMMREGADPQEIKARAELLVFHFLNVNNMINIDGSYKVWARAGSWCGNPERSIDQIGFVGAAIDRGFYVSSNMNALIEHGKRIAEKQTETMSVPQESIVLYEGPRDPNETPQLTAKQQRDAHLASLLEGREKLRATRLTEGQHSSTPAKEGIKTLGSEEPQSAPPRVSRGSVMFFYNEKKITGPRALTEIQKIQDPAQRMKAADEFIKWARAHNRHFNPPAMKEIKKISQGQDQADPTLERSKPKSAR</sequence>
<name>A0A0Q9YQE2_9GAMM</name>
<reference evidence="4" key="3">
    <citation type="submission" date="2021-06" db="EMBL/GenBank/DDBJ databases">
        <title>Genomic Description and Analysis of Intracellular Bacteria, Candidatus Berkiella cookevillensis and Candidatus Berkiella aquae.</title>
        <authorList>
            <person name="Kidane D.T."/>
            <person name="Mehari Y.T."/>
            <person name="Rice F.C."/>
            <person name="Arivett B.A."/>
            <person name="Farone A.L."/>
            <person name="Berk S.G."/>
            <person name="Farone M.B."/>
        </authorList>
    </citation>
    <scope>NUCLEOTIDE SEQUENCE</scope>
    <source>
        <strain evidence="4">CC99</strain>
    </source>
</reference>
<protein>
    <submittedName>
        <fullName evidence="3">Uncharacterized protein</fullName>
    </submittedName>
</protein>